<proteinExistence type="predicted"/>
<evidence type="ECO:0000256" key="1">
    <source>
        <dbReference type="SAM" id="SignalP"/>
    </source>
</evidence>
<dbReference type="Proteomes" id="UP000095672">
    <property type="component" value="Chromosome"/>
</dbReference>
<dbReference type="RefSeq" id="WP_069946094.1">
    <property type="nucleotide sequence ID" value="NZ_CP014143.1"/>
</dbReference>
<gene>
    <name evidence="2" type="ORF">AUP74_00407</name>
</gene>
<dbReference type="InterPro" id="IPR011990">
    <property type="entry name" value="TPR-like_helical_dom_sf"/>
</dbReference>
<protein>
    <recommendedName>
        <fullName evidence="4">Tetratricopeptide repeat protein</fullName>
    </recommendedName>
</protein>
<evidence type="ECO:0008006" key="4">
    <source>
        <dbReference type="Google" id="ProtNLM"/>
    </source>
</evidence>
<evidence type="ECO:0000313" key="2">
    <source>
        <dbReference type="EMBL" id="AOS95878.1"/>
    </source>
</evidence>
<dbReference type="AlphaFoldDB" id="A0A1C9W401"/>
<dbReference type="EMBL" id="CP014143">
    <property type="protein sequence ID" value="AOS95878.1"/>
    <property type="molecule type" value="Genomic_DNA"/>
</dbReference>
<keyword evidence="1" id="KW-0732">Signal</keyword>
<dbReference type="KEGG" id="micc:AUP74_00407"/>
<dbReference type="STRING" id="1769779.AUP74_00407"/>
<feature type="chain" id="PRO_5008895371" description="Tetratricopeptide repeat protein" evidence="1">
    <location>
        <begin position="25"/>
        <end position="217"/>
    </location>
</feature>
<reference evidence="3" key="1">
    <citation type="submission" date="2016-01" db="EMBL/GenBank/DDBJ databases">
        <title>Complete genome sequence of Microbulbifer sp. CCB-MM1, a halophile isolated from Matang Mangrove Forest, Perak.</title>
        <authorList>
            <person name="Moh T.H."/>
            <person name="Dinesh B."/>
            <person name="Lau N.-S."/>
            <person name="Go F."/>
            <person name="Alexander Chong S.-C."/>
        </authorList>
    </citation>
    <scope>NUCLEOTIDE SEQUENCE [LARGE SCALE GENOMIC DNA]</scope>
    <source>
        <strain evidence="3">CCB-MM1</strain>
    </source>
</reference>
<dbReference type="PATRIC" id="fig|1769779.3.peg.408"/>
<name>A0A1C9W401_9GAMM</name>
<keyword evidence="3" id="KW-1185">Reference proteome</keyword>
<dbReference type="Gene3D" id="1.25.40.10">
    <property type="entry name" value="Tetratricopeptide repeat domain"/>
    <property type="match status" value="1"/>
</dbReference>
<dbReference type="SUPFAM" id="SSF48452">
    <property type="entry name" value="TPR-like"/>
    <property type="match status" value="1"/>
</dbReference>
<organism evidence="2 3">
    <name type="scientific">Microbulbifer aggregans</name>
    <dbReference type="NCBI Taxonomy" id="1769779"/>
    <lineage>
        <taxon>Bacteria</taxon>
        <taxon>Pseudomonadati</taxon>
        <taxon>Pseudomonadota</taxon>
        <taxon>Gammaproteobacteria</taxon>
        <taxon>Cellvibrionales</taxon>
        <taxon>Microbulbiferaceae</taxon>
        <taxon>Microbulbifer</taxon>
    </lineage>
</organism>
<feature type="signal peptide" evidence="1">
    <location>
        <begin position="1"/>
        <end position="24"/>
    </location>
</feature>
<dbReference type="OrthoDB" id="9812424at2"/>
<evidence type="ECO:0000313" key="3">
    <source>
        <dbReference type="Proteomes" id="UP000095672"/>
    </source>
</evidence>
<accession>A0A1C9W401</accession>
<sequence precursor="true">MKKALLVRLIAVALTLAVAPQLWAADASQTVQELQHAWAQIKYRTPEKEQAEKFQQLSERARSATSEFSHSAPVWVWSGIIRASYAGAKGGLGALSAVKEAKADLEHAIAIDGSVLDGAAFTSLGSLYYQVPGWPIGFGDDKKAEEYLRKGLALGEDDIDANYFYADYLFQSKDYARALQYVQRAENAPRDMARPVASEGRLGEIKSLKAKIEGKLH</sequence>